<evidence type="ECO:0000259" key="1">
    <source>
        <dbReference type="Pfam" id="PF06742"/>
    </source>
</evidence>
<dbReference type="InterPro" id="IPR010621">
    <property type="entry name" value="DUF1214"/>
</dbReference>
<dbReference type="Pfam" id="PF06742">
    <property type="entry name" value="DUF1214"/>
    <property type="match status" value="1"/>
</dbReference>
<evidence type="ECO:0000259" key="2">
    <source>
        <dbReference type="Pfam" id="PF06863"/>
    </source>
</evidence>
<evidence type="ECO:0000313" key="3">
    <source>
        <dbReference type="EMBL" id="QNK02038.1"/>
    </source>
</evidence>
<dbReference type="AlphaFoldDB" id="A0A7G8Q5I0"/>
<feature type="domain" description="DUF1214" evidence="1">
    <location>
        <begin position="370"/>
        <end position="474"/>
    </location>
</feature>
<dbReference type="InterPro" id="IPR037050">
    <property type="entry name" value="DUF1254_sf"/>
</dbReference>
<dbReference type="Gene3D" id="2.60.40.1610">
    <property type="entry name" value="Domain of unknown function DUF1254"/>
    <property type="match status" value="1"/>
</dbReference>
<dbReference type="Gene3D" id="2.60.120.600">
    <property type="entry name" value="Domain of unknown function DUF1214, C-terminal domain"/>
    <property type="match status" value="1"/>
</dbReference>
<gene>
    <name evidence="3" type="ORF">H8F01_02410</name>
</gene>
<organism evidence="3 4">
    <name type="scientific">Dyella telluris</name>
    <dbReference type="NCBI Taxonomy" id="2763498"/>
    <lineage>
        <taxon>Bacteria</taxon>
        <taxon>Pseudomonadati</taxon>
        <taxon>Pseudomonadota</taxon>
        <taxon>Gammaproteobacteria</taxon>
        <taxon>Lysobacterales</taxon>
        <taxon>Rhodanobacteraceae</taxon>
        <taxon>Dyella</taxon>
    </lineage>
</organism>
<dbReference type="Pfam" id="PF06863">
    <property type="entry name" value="DUF1254"/>
    <property type="match status" value="1"/>
</dbReference>
<dbReference type="RefSeq" id="WP_187057496.1">
    <property type="nucleotide sequence ID" value="NZ_CP060412.1"/>
</dbReference>
<feature type="domain" description="DUF1254" evidence="2">
    <location>
        <begin position="100"/>
        <end position="219"/>
    </location>
</feature>
<evidence type="ECO:0000313" key="4">
    <source>
        <dbReference type="Proteomes" id="UP000515873"/>
    </source>
</evidence>
<dbReference type="InterPro" id="IPR037049">
    <property type="entry name" value="DUF1214_C_sf"/>
</dbReference>
<sequence length="491" mass="53701">MTASLCVLNASAADAPPRMKMTTPIPPQITTPAEVQTSIGKINFDDGVPTPESTTRIYDNLDTIRATEVFLNAIPGASMASIRAGLREVGAVDSTVGVFETLMDSKSLFLTANSETIYFWNWMDLKNGPMVVETPPNILGVVDDFWFRYVTDMGNAGPDKGKGGKYLFVPPGYQGEIPAGYFVIRPPTFGNLLFGRAFMKDGDTRPGVASLKQGLRVYPLAKVAKPPATRFINLSGKVMNTVHANNIQFYDEINQIVQEEPAGAYGPDMTGLFASIGMVKGRPWAPDARMKKILTDGAAIGNATARAIDFRSRNEAALIYPGKHWNTPFIGGSYEWLNDGARNFDARTMFFYAATIDTPAMAIAMPGIGSQYAAANLDAKGNPFDGNKTYRLHVAANVPVKDFWSVVIYDPQTRSMLQTDAQFPSLSSAHGLKLNADGSTDLYFAPKRPANAANWIQTIPGKGWFLIFRLYGPLQPWFDKSWSLEDIQSVD</sequence>
<dbReference type="PANTHER" id="PTHR36509">
    <property type="entry name" value="BLL3101 PROTEIN"/>
    <property type="match status" value="1"/>
</dbReference>
<dbReference type="KEGG" id="dtl:H8F01_02410"/>
<reference evidence="3 4" key="1">
    <citation type="submission" date="2020-08" db="EMBL/GenBank/DDBJ databases">
        <title>Dyella sp. G9 isolated from forest soil.</title>
        <authorList>
            <person name="Fu J."/>
            <person name="Qiu L."/>
        </authorList>
    </citation>
    <scope>NUCLEOTIDE SEQUENCE [LARGE SCALE GENOMIC DNA]</scope>
    <source>
        <strain evidence="3 4">G9</strain>
    </source>
</reference>
<dbReference type="Gene3D" id="1.10.3360.10">
    <property type="entry name" value="VPA0735-like domain"/>
    <property type="match status" value="1"/>
</dbReference>
<accession>A0A7G8Q5I0</accession>
<dbReference type="SUPFAM" id="SSF160935">
    <property type="entry name" value="VPA0735-like"/>
    <property type="match status" value="1"/>
</dbReference>
<name>A0A7G8Q5I0_9GAMM</name>
<dbReference type="PANTHER" id="PTHR36509:SF3">
    <property type="entry name" value="SIGNAL PEPTIDE PROTEIN"/>
    <property type="match status" value="1"/>
</dbReference>
<proteinExistence type="predicted"/>
<dbReference type="EMBL" id="CP060412">
    <property type="protein sequence ID" value="QNK02038.1"/>
    <property type="molecule type" value="Genomic_DNA"/>
</dbReference>
<dbReference type="InterPro" id="IPR010679">
    <property type="entry name" value="DUF1254"/>
</dbReference>
<dbReference type="Proteomes" id="UP000515873">
    <property type="component" value="Chromosome"/>
</dbReference>
<keyword evidence="4" id="KW-1185">Reference proteome</keyword>
<protein>
    <submittedName>
        <fullName evidence="3">DUF1254 domain-containing protein</fullName>
    </submittedName>
</protein>